<proteinExistence type="predicted"/>
<dbReference type="AlphaFoldDB" id="A0A127Q5L0"/>
<dbReference type="OrthoDB" id="9774262at2"/>
<name>A0A127Q5L0_9BURK</name>
<dbReference type="InterPro" id="IPR051923">
    <property type="entry name" value="Glycosyl_Hydrolase_39"/>
</dbReference>
<dbReference type="KEGG" id="cpra:CPter91_2570"/>
<dbReference type="PANTHER" id="PTHR12631:SF10">
    <property type="entry name" value="BETA-XYLOSIDASE-LIKE PROTEIN-RELATED"/>
    <property type="match status" value="1"/>
</dbReference>
<accession>A0A127Q5L0</accession>
<evidence type="ECO:0000313" key="2">
    <source>
        <dbReference type="EMBL" id="AMP04922.1"/>
    </source>
</evidence>
<evidence type="ECO:0000313" key="3">
    <source>
        <dbReference type="Proteomes" id="UP000074561"/>
    </source>
</evidence>
<protein>
    <submittedName>
        <fullName evidence="2">Uncharacterized protein</fullName>
    </submittedName>
</protein>
<dbReference type="GO" id="GO:0004553">
    <property type="term" value="F:hydrolase activity, hydrolyzing O-glycosyl compounds"/>
    <property type="evidence" value="ECO:0007669"/>
    <property type="project" value="TreeGrafter"/>
</dbReference>
<dbReference type="STRING" id="279113.CPter91_2570"/>
<organism evidence="2 3">
    <name type="scientific">Collimonas pratensis</name>
    <dbReference type="NCBI Taxonomy" id="279113"/>
    <lineage>
        <taxon>Bacteria</taxon>
        <taxon>Pseudomonadati</taxon>
        <taxon>Pseudomonadota</taxon>
        <taxon>Betaproteobacteria</taxon>
        <taxon>Burkholderiales</taxon>
        <taxon>Oxalobacteraceae</taxon>
        <taxon>Collimonas</taxon>
    </lineage>
</organism>
<dbReference type="PANTHER" id="PTHR12631">
    <property type="entry name" value="ALPHA-L-IDURONIDASE"/>
    <property type="match status" value="1"/>
</dbReference>
<sequence>MKMRTGVSIQMLMFCLLGSPQAKALGTDDIASIYPTAASIQIDPAKITEQDLRGIKEAGFEYVRFGVRPAVAAVARKNPDYAGLLAQLHALQLKPILTLFGGPDVWGERKANLGGSQKASQPASQSASDFADFALGFMEQHRDPDILWELWNEPEIPTFLTPGLLRPGLVPSVQQICNSLQNQKNPQPYKVFGFGFSKMPRASSSSPYDELLDVSLKTCLSGISIHPYREKPETLLADFAEVRQVMGKYGKSTAPVLASEWGYSSFYPTRDQDGQALLVLREYLSSVFVRLSLLNIYAWKDAGSDPAAIEGNYGLTGFNGQPKPALLALRHLLSRLAQTRLVAATASGNNYQLTLESQAAAKEKRMIHVVWSSLTRSGMTYRFARNGAKACVISQFLPAQTDAACPGGADVVELKAGPAPLAVTLYY</sequence>
<feature type="signal peptide" evidence="1">
    <location>
        <begin position="1"/>
        <end position="24"/>
    </location>
</feature>
<dbReference type="SUPFAM" id="SSF51445">
    <property type="entry name" value="(Trans)glycosidases"/>
    <property type="match status" value="1"/>
</dbReference>
<gene>
    <name evidence="2" type="ORF">CPter91_2570</name>
</gene>
<dbReference type="PATRIC" id="fig|279113.9.peg.2536"/>
<reference evidence="2 3" key="1">
    <citation type="submission" date="2015-11" db="EMBL/GenBank/DDBJ databases">
        <title>Exploring the genomic traits of fungus-feeding bacterial genus Collimonas.</title>
        <authorList>
            <person name="Song C."/>
            <person name="Schmidt R."/>
            <person name="de Jager V."/>
            <person name="Krzyzanowska D."/>
            <person name="Jongedijk E."/>
            <person name="Cankar K."/>
            <person name="Beekwilder J."/>
            <person name="van Veen A."/>
            <person name="de Boer W."/>
            <person name="van Veen J.A."/>
            <person name="Garbeva P."/>
        </authorList>
    </citation>
    <scope>NUCLEOTIDE SEQUENCE [LARGE SCALE GENOMIC DNA]</scope>
    <source>
        <strain evidence="2 3">Ter91</strain>
    </source>
</reference>
<keyword evidence="1" id="KW-0732">Signal</keyword>
<feature type="chain" id="PRO_5007277607" evidence="1">
    <location>
        <begin position="25"/>
        <end position="427"/>
    </location>
</feature>
<dbReference type="Proteomes" id="UP000074561">
    <property type="component" value="Chromosome"/>
</dbReference>
<evidence type="ECO:0000256" key="1">
    <source>
        <dbReference type="SAM" id="SignalP"/>
    </source>
</evidence>
<dbReference type="RefSeq" id="WP_061940441.1">
    <property type="nucleotide sequence ID" value="NZ_CP013234.1"/>
</dbReference>
<dbReference type="EMBL" id="CP013234">
    <property type="protein sequence ID" value="AMP04922.1"/>
    <property type="molecule type" value="Genomic_DNA"/>
</dbReference>
<dbReference type="Gene3D" id="3.20.20.80">
    <property type="entry name" value="Glycosidases"/>
    <property type="match status" value="1"/>
</dbReference>
<dbReference type="InterPro" id="IPR017853">
    <property type="entry name" value="GH"/>
</dbReference>